<feature type="transmembrane region" description="Helical" evidence="7">
    <location>
        <begin position="193"/>
        <end position="212"/>
    </location>
</feature>
<accession>A0A1J9QXX0</accession>
<dbReference type="OrthoDB" id="5620at2759"/>
<feature type="transmembrane region" description="Helical" evidence="7">
    <location>
        <begin position="113"/>
        <end position="134"/>
    </location>
</feature>
<keyword evidence="9" id="KW-1185">Reference proteome</keyword>
<evidence type="ECO:0000256" key="6">
    <source>
        <dbReference type="SAM" id="MobiDB-lite"/>
    </source>
</evidence>
<evidence type="ECO:0000256" key="2">
    <source>
        <dbReference type="ARBA" id="ARBA00007590"/>
    </source>
</evidence>
<dbReference type="STRING" id="236234.A0A1J9QXX0"/>
<name>A0A1J9QXX0_9PEZI</name>
<dbReference type="Gene3D" id="1.10.10.1740">
    <property type="entry name" value="Transmembrane protein 14-like"/>
    <property type="match status" value="1"/>
</dbReference>
<dbReference type="InterPro" id="IPR005349">
    <property type="entry name" value="TMEM14"/>
</dbReference>
<evidence type="ECO:0000313" key="8">
    <source>
        <dbReference type="EMBL" id="OJD32842.1"/>
    </source>
</evidence>
<dbReference type="Pfam" id="PF03647">
    <property type="entry name" value="Tmemb_14"/>
    <property type="match status" value="1"/>
</dbReference>
<protein>
    <submittedName>
        <fullName evidence="8">Uncharacterized protein</fullName>
    </submittedName>
</protein>
<feature type="region of interest" description="Disordered" evidence="6">
    <location>
        <begin position="1"/>
        <end position="24"/>
    </location>
</feature>
<comment type="subcellular location">
    <subcellularLocation>
        <location evidence="1">Membrane</location>
    </subcellularLocation>
</comment>
<feature type="transmembrane region" description="Helical" evidence="7">
    <location>
        <begin position="140"/>
        <end position="158"/>
    </location>
</feature>
<dbReference type="Proteomes" id="UP000183809">
    <property type="component" value="Unassembled WGS sequence"/>
</dbReference>
<dbReference type="GeneID" id="31015111"/>
<evidence type="ECO:0000256" key="4">
    <source>
        <dbReference type="ARBA" id="ARBA00022989"/>
    </source>
</evidence>
<feature type="transmembrane region" description="Helical" evidence="7">
    <location>
        <begin position="170"/>
        <end position="187"/>
    </location>
</feature>
<sequence>MDVQSTMHLAGARATHHPSAQGTRNWKGALRCGCLRTRAIALGLNSDCSDAKGKVLTRASSSSEVLVKLTPSLLVETLLSPPSSCLPPQPLHPLALLSAHQPHDQLTNIHTTMGLETIAFILGALTAGGGITGYVRTRSVPSIAAGVTVGALYGLGGYRISQRQPYGVELALLASIVLAGSSIPRAIKTQKPLPIGLSVLAAYGLLNFGMAWKNKTA</sequence>
<organism evidence="8 9">
    <name type="scientific">Diplodia corticola</name>
    <dbReference type="NCBI Taxonomy" id="236234"/>
    <lineage>
        <taxon>Eukaryota</taxon>
        <taxon>Fungi</taxon>
        <taxon>Dikarya</taxon>
        <taxon>Ascomycota</taxon>
        <taxon>Pezizomycotina</taxon>
        <taxon>Dothideomycetes</taxon>
        <taxon>Dothideomycetes incertae sedis</taxon>
        <taxon>Botryosphaeriales</taxon>
        <taxon>Botryosphaeriaceae</taxon>
        <taxon>Diplodia</taxon>
    </lineage>
</organism>
<evidence type="ECO:0000256" key="5">
    <source>
        <dbReference type="ARBA" id="ARBA00023136"/>
    </source>
</evidence>
<comment type="similarity">
    <text evidence="2">Belongs to the TMEM14 family.</text>
</comment>
<keyword evidence="4 7" id="KW-1133">Transmembrane helix</keyword>
<dbReference type="GO" id="GO:0016020">
    <property type="term" value="C:membrane"/>
    <property type="evidence" value="ECO:0007669"/>
    <property type="project" value="UniProtKB-SubCell"/>
</dbReference>
<gene>
    <name evidence="8" type="ORF">BKCO1_3500099</name>
</gene>
<dbReference type="PANTHER" id="PTHR12668:SF15">
    <property type="entry name" value="UPF0136 DOMAIN PROTEIN (AFU_ORTHOLOGUE AFUA_1G03720)"/>
    <property type="match status" value="1"/>
</dbReference>
<evidence type="ECO:0000256" key="3">
    <source>
        <dbReference type="ARBA" id="ARBA00022692"/>
    </source>
</evidence>
<proteinExistence type="inferred from homology"/>
<evidence type="ECO:0000256" key="7">
    <source>
        <dbReference type="SAM" id="Phobius"/>
    </source>
</evidence>
<keyword evidence="3 7" id="KW-0812">Transmembrane</keyword>
<dbReference type="EMBL" id="MNUE01000035">
    <property type="protein sequence ID" value="OJD32842.1"/>
    <property type="molecule type" value="Genomic_DNA"/>
</dbReference>
<evidence type="ECO:0000313" key="9">
    <source>
        <dbReference type="Proteomes" id="UP000183809"/>
    </source>
</evidence>
<evidence type="ECO:0000256" key="1">
    <source>
        <dbReference type="ARBA" id="ARBA00004370"/>
    </source>
</evidence>
<keyword evidence="5 7" id="KW-0472">Membrane</keyword>
<dbReference type="InterPro" id="IPR044890">
    <property type="entry name" value="TMEM14_sf"/>
</dbReference>
<comment type="caution">
    <text evidence="8">The sequence shown here is derived from an EMBL/GenBank/DDBJ whole genome shotgun (WGS) entry which is preliminary data.</text>
</comment>
<reference evidence="8 9" key="1">
    <citation type="submission" date="2016-10" db="EMBL/GenBank/DDBJ databases">
        <title>Proteomics and genomics reveal pathogen-plant mechanisms compatible with a hemibiotrophic lifestyle of Diplodia corticola.</title>
        <authorList>
            <person name="Fernandes I."/>
            <person name="De Jonge R."/>
            <person name="Van De Peer Y."/>
            <person name="Devreese B."/>
            <person name="Alves A."/>
            <person name="Esteves A.C."/>
        </authorList>
    </citation>
    <scope>NUCLEOTIDE SEQUENCE [LARGE SCALE GENOMIC DNA]</scope>
    <source>
        <strain evidence="8 9">CBS 112549</strain>
    </source>
</reference>
<dbReference type="RefSeq" id="XP_020129102.1">
    <property type="nucleotide sequence ID" value="XM_020274850.1"/>
</dbReference>
<dbReference type="AlphaFoldDB" id="A0A1J9QXX0"/>
<dbReference type="PANTHER" id="PTHR12668">
    <property type="entry name" value="TRANSMEMBRANE PROTEIN 14, 15"/>
    <property type="match status" value="1"/>
</dbReference>